<reference evidence="1" key="2">
    <citation type="journal article" date="2015" name="Fish Shellfish Immunol.">
        <title>Early steps in the European eel (Anguilla anguilla)-Vibrio vulnificus interaction in the gills: Role of the RtxA13 toxin.</title>
        <authorList>
            <person name="Callol A."/>
            <person name="Pajuelo D."/>
            <person name="Ebbesson L."/>
            <person name="Teles M."/>
            <person name="MacKenzie S."/>
            <person name="Amaro C."/>
        </authorList>
    </citation>
    <scope>NUCLEOTIDE SEQUENCE</scope>
</reference>
<organism evidence="1">
    <name type="scientific">Anguilla anguilla</name>
    <name type="common">European freshwater eel</name>
    <name type="synonym">Muraena anguilla</name>
    <dbReference type="NCBI Taxonomy" id="7936"/>
    <lineage>
        <taxon>Eukaryota</taxon>
        <taxon>Metazoa</taxon>
        <taxon>Chordata</taxon>
        <taxon>Craniata</taxon>
        <taxon>Vertebrata</taxon>
        <taxon>Euteleostomi</taxon>
        <taxon>Actinopterygii</taxon>
        <taxon>Neopterygii</taxon>
        <taxon>Teleostei</taxon>
        <taxon>Anguilliformes</taxon>
        <taxon>Anguillidae</taxon>
        <taxon>Anguilla</taxon>
    </lineage>
</organism>
<protein>
    <submittedName>
        <fullName evidence="1">Uncharacterized protein</fullName>
    </submittedName>
</protein>
<sequence length="56" mass="6664">MKIFTCPPHGFWAMYNTVKAFQLSVVSAGQLFSYLSCYVHFDCPERVWWCRPEHTF</sequence>
<dbReference type="AlphaFoldDB" id="A0A0E9WQ72"/>
<evidence type="ECO:0000313" key="1">
    <source>
        <dbReference type="EMBL" id="JAH92512.1"/>
    </source>
</evidence>
<name>A0A0E9WQ72_ANGAN</name>
<accession>A0A0E9WQ72</accession>
<proteinExistence type="predicted"/>
<dbReference type="EMBL" id="GBXM01016065">
    <property type="protein sequence ID" value="JAH92512.1"/>
    <property type="molecule type" value="Transcribed_RNA"/>
</dbReference>
<reference evidence="1" key="1">
    <citation type="submission" date="2014-11" db="EMBL/GenBank/DDBJ databases">
        <authorList>
            <person name="Amaro Gonzalez C."/>
        </authorList>
    </citation>
    <scope>NUCLEOTIDE SEQUENCE</scope>
</reference>